<accession>A0A316VY55</accession>
<dbReference type="InterPro" id="IPR029021">
    <property type="entry name" value="Prot-tyrosine_phosphatase-like"/>
</dbReference>
<dbReference type="Gene3D" id="3.90.190.10">
    <property type="entry name" value="Protein tyrosine phosphatase superfamily"/>
    <property type="match status" value="1"/>
</dbReference>
<dbReference type="InParanoid" id="A0A316VY55"/>
<dbReference type="PANTHER" id="PTHR31126">
    <property type="entry name" value="TYROSINE-PROTEIN PHOSPHATASE"/>
    <property type="match status" value="1"/>
</dbReference>
<protein>
    <recommendedName>
        <fullName evidence="3">Protein-tyrosine phosphatase</fullName>
    </recommendedName>
</protein>
<dbReference type="RefSeq" id="XP_025368998.1">
    <property type="nucleotide sequence ID" value="XM_025511893.1"/>
</dbReference>
<dbReference type="Proteomes" id="UP000245783">
    <property type="component" value="Unassembled WGS sequence"/>
</dbReference>
<evidence type="ECO:0000313" key="2">
    <source>
        <dbReference type="Proteomes" id="UP000245783"/>
    </source>
</evidence>
<keyword evidence="2" id="KW-1185">Reference proteome</keyword>
<dbReference type="Pfam" id="PF03162">
    <property type="entry name" value="Y_phosphatase2"/>
    <property type="match status" value="1"/>
</dbReference>
<dbReference type="GO" id="GO:0016791">
    <property type="term" value="F:phosphatase activity"/>
    <property type="evidence" value="ECO:0007669"/>
    <property type="project" value="TreeGrafter"/>
</dbReference>
<dbReference type="OrthoDB" id="6375174at2759"/>
<sequence>MLNLKTLMLLSPERPAARLCRWAHASRVKMVHFGLDQLTRPGEDQHEDREAHDTERLIKEALELILDRRNLPILVVDTSGANEGTLLLGCFRRLQGRNLANICAEYRSIAGSRAKTTSERFIEMFDTDLIALPPPDRLPDWWNEQLEDDEVDGSV</sequence>
<dbReference type="GeneID" id="37033763"/>
<name>A0A316VY55_9BASI</name>
<dbReference type="PANTHER" id="PTHR31126:SF18">
    <property type="entry name" value="PROTEIN-TYROSINE-PHOSPHATASE"/>
    <property type="match status" value="1"/>
</dbReference>
<evidence type="ECO:0000313" key="1">
    <source>
        <dbReference type="EMBL" id="PWN41838.1"/>
    </source>
</evidence>
<dbReference type="AlphaFoldDB" id="A0A316VY55"/>
<dbReference type="InterPro" id="IPR004861">
    <property type="entry name" value="Siw14-like"/>
</dbReference>
<evidence type="ECO:0008006" key="3">
    <source>
        <dbReference type="Google" id="ProtNLM"/>
    </source>
</evidence>
<reference evidence="1 2" key="1">
    <citation type="journal article" date="2018" name="Mol. Biol. Evol.">
        <title>Broad Genomic Sampling Reveals a Smut Pathogenic Ancestry of the Fungal Clade Ustilaginomycotina.</title>
        <authorList>
            <person name="Kijpornyongpan T."/>
            <person name="Mondo S.J."/>
            <person name="Barry K."/>
            <person name="Sandor L."/>
            <person name="Lee J."/>
            <person name="Lipzen A."/>
            <person name="Pangilinan J."/>
            <person name="LaButti K."/>
            <person name="Hainaut M."/>
            <person name="Henrissat B."/>
            <person name="Grigoriev I.V."/>
            <person name="Spatafora J.W."/>
            <person name="Aime M.C."/>
        </authorList>
    </citation>
    <scope>NUCLEOTIDE SEQUENCE [LARGE SCALE GENOMIC DNA]</scope>
    <source>
        <strain evidence="1 2">MCA 4658</strain>
    </source>
</reference>
<dbReference type="STRING" id="1522189.A0A316VY55"/>
<gene>
    <name evidence="1" type="ORF">IE81DRAFT_291305</name>
</gene>
<dbReference type="SUPFAM" id="SSF52799">
    <property type="entry name" value="(Phosphotyrosine protein) phosphatases II"/>
    <property type="match status" value="1"/>
</dbReference>
<proteinExistence type="predicted"/>
<organism evidence="1 2">
    <name type="scientific">Ceraceosorus guamensis</name>
    <dbReference type="NCBI Taxonomy" id="1522189"/>
    <lineage>
        <taxon>Eukaryota</taxon>
        <taxon>Fungi</taxon>
        <taxon>Dikarya</taxon>
        <taxon>Basidiomycota</taxon>
        <taxon>Ustilaginomycotina</taxon>
        <taxon>Exobasidiomycetes</taxon>
        <taxon>Ceraceosorales</taxon>
        <taxon>Ceraceosoraceae</taxon>
        <taxon>Ceraceosorus</taxon>
    </lineage>
</organism>
<dbReference type="EMBL" id="KZ819387">
    <property type="protein sequence ID" value="PWN41838.1"/>
    <property type="molecule type" value="Genomic_DNA"/>
</dbReference>